<comment type="caution">
    <text evidence="4">The sequence shown here is derived from an EMBL/GenBank/DDBJ whole genome shotgun (WGS) entry which is preliminary data.</text>
</comment>
<dbReference type="PROSITE" id="PS00893">
    <property type="entry name" value="NUDIX_BOX"/>
    <property type="match status" value="1"/>
</dbReference>
<evidence type="ECO:0000256" key="1">
    <source>
        <dbReference type="ARBA" id="ARBA00022801"/>
    </source>
</evidence>
<dbReference type="SUPFAM" id="SSF55811">
    <property type="entry name" value="Nudix"/>
    <property type="match status" value="1"/>
</dbReference>
<dbReference type="Pfam" id="PF00293">
    <property type="entry name" value="NUDIX"/>
    <property type="match status" value="1"/>
</dbReference>
<feature type="domain" description="Nudix hydrolase" evidence="3">
    <location>
        <begin position="76"/>
        <end position="204"/>
    </location>
</feature>
<dbReference type="STRING" id="1220578.FPE01S_03_03960"/>
<name>A0A0E9N3H7_9BACT</name>
<dbReference type="CDD" id="cd03673">
    <property type="entry name" value="NUDIX_Ap6A_hydrolase"/>
    <property type="match status" value="1"/>
</dbReference>
<evidence type="ECO:0000313" key="4">
    <source>
        <dbReference type="EMBL" id="GAO44358.1"/>
    </source>
</evidence>
<evidence type="ECO:0000313" key="5">
    <source>
        <dbReference type="Proteomes" id="UP000033121"/>
    </source>
</evidence>
<keyword evidence="1 2" id="KW-0378">Hydrolase</keyword>
<dbReference type="GO" id="GO:0016787">
    <property type="term" value="F:hydrolase activity"/>
    <property type="evidence" value="ECO:0007669"/>
    <property type="project" value="UniProtKB-KW"/>
</dbReference>
<keyword evidence="5" id="KW-1185">Reference proteome</keyword>
<dbReference type="InterPro" id="IPR000086">
    <property type="entry name" value="NUDIX_hydrolase_dom"/>
</dbReference>
<dbReference type="Gene3D" id="3.90.79.10">
    <property type="entry name" value="Nucleoside Triphosphate Pyrophosphohydrolase"/>
    <property type="match status" value="1"/>
</dbReference>
<gene>
    <name evidence="4" type="ORF">FPE01S_03_03960</name>
</gene>
<sequence length="207" mass="23974">MYIKIYFGDKPLFLCDEITPDLEPFLHHDDAVYIDEFSSPAIKSMIYEMQLPGIHAGILRHNDLELLRKAVWKKFHLVAAGGGAVWNDQQQLLFIHRRGKWDLPKGKWDDGESIRECAVREVREETGISAVIRQELPTTFHTYYDSGKHILKPTYWFEMDVTGNTETKVQTEEDIHLAEWLAREEWSQVLNNTFPSIKDVLQALSSG</sequence>
<dbReference type="PROSITE" id="PS51462">
    <property type="entry name" value="NUDIX"/>
    <property type="match status" value="1"/>
</dbReference>
<protein>
    <submittedName>
        <fullName evidence="4">Putative hydrolase</fullName>
    </submittedName>
</protein>
<dbReference type="OrthoDB" id="9816289at2"/>
<dbReference type="RefSeq" id="WP_046370296.1">
    <property type="nucleotide sequence ID" value="NZ_BBWV01000003.1"/>
</dbReference>
<accession>A0A0E9N3H7</accession>
<comment type="similarity">
    <text evidence="2">Belongs to the Nudix hydrolase family.</text>
</comment>
<dbReference type="EMBL" id="BBWV01000003">
    <property type="protein sequence ID" value="GAO44358.1"/>
    <property type="molecule type" value="Genomic_DNA"/>
</dbReference>
<dbReference type="InterPro" id="IPR020476">
    <property type="entry name" value="Nudix_hydrolase"/>
</dbReference>
<dbReference type="PANTHER" id="PTHR43736">
    <property type="entry name" value="ADP-RIBOSE PYROPHOSPHATASE"/>
    <property type="match status" value="1"/>
</dbReference>
<dbReference type="PANTHER" id="PTHR43736:SF1">
    <property type="entry name" value="DIHYDRONEOPTERIN TRIPHOSPHATE DIPHOSPHATASE"/>
    <property type="match status" value="1"/>
</dbReference>
<reference evidence="4 5" key="1">
    <citation type="submission" date="2015-04" db="EMBL/GenBank/DDBJ databases">
        <title>Whole genome shotgun sequence of Flavihumibacter petaseus NBRC 106054.</title>
        <authorList>
            <person name="Miyazawa S."/>
            <person name="Hosoyama A."/>
            <person name="Hashimoto M."/>
            <person name="Noguchi M."/>
            <person name="Tsuchikane K."/>
            <person name="Ohji S."/>
            <person name="Yamazoe A."/>
            <person name="Ichikawa N."/>
            <person name="Kimura A."/>
            <person name="Fujita N."/>
        </authorList>
    </citation>
    <scope>NUCLEOTIDE SEQUENCE [LARGE SCALE GENOMIC DNA]</scope>
    <source>
        <strain evidence="4 5">NBRC 106054</strain>
    </source>
</reference>
<proteinExistence type="inferred from homology"/>
<evidence type="ECO:0000256" key="2">
    <source>
        <dbReference type="RuleBase" id="RU003476"/>
    </source>
</evidence>
<dbReference type="Proteomes" id="UP000033121">
    <property type="component" value="Unassembled WGS sequence"/>
</dbReference>
<dbReference type="PRINTS" id="PR00502">
    <property type="entry name" value="NUDIXFAMILY"/>
</dbReference>
<organism evidence="4 5">
    <name type="scientific">Flavihumibacter petaseus NBRC 106054</name>
    <dbReference type="NCBI Taxonomy" id="1220578"/>
    <lineage>
        <taxon>Bacteria</taxon>
        <taxon>Pseudomonadati</taxon>
        <taxon>Bacteroidota</taxon>
        <taxon>Chitinophagia</taxon>
        <taxon>Chitinophagales</taxon>
        <taxon>Chitinophagaceae</taxon>
        <taxon>Flavihumibacter</taxon>
    </lineage>
</organism>
<dbReference type="InterPro" id="IPR015797">
    <property type="entry name" value="NUDIX_hydrolase-like_dom_sf"/>
</dbReference>
<dbReference type="AlphaFoldDB" id="A0A0E9N3H7"/>
<dbReference type="InterPro" id="IPR020084">
    <property type="entry name" value="NUDIX_hydrolase_CS"/>
</dbReference>
<evidence type="ECO:0000259" key="3">
    <source>
        <dbReference type="PROSITE" id="PS51462"/>
    </source>
</evidence>